<dbReference type="Proteomes" id="UP000267142">
    <property type="component" value="Segment"/>
</dbReference>
<keyword evidence="2" id="KW-1185">Reference proteome</keyword>
<sequence>MTDDNYELTEQDQADLASLAAAPSPRTVLEIWEEVLSNIETMEAEKIEPGYANHIVTKWPKLDYHQVPQFYALFLSYLRLYREDLHEQLRLHPDAKQNVSPVPGHEESDAIANRDIYVELMFVWNLTTARIEHEWDALDPLAAEKIAAQAEAQTFVTGSQGMLQALTAPSVGFSWTDEEQEELTHRVIEAAEAL</sequence>
<evidence type="ECO:0000313" key="2">
    <source>
        <dbReference type="Proteomes" id="UP000267142"/>
    </source>
</evidence>
<protein>
    <submittedName>
        <fullName evidence="1">Uncharacterized protein</fullName>
    </submittedName>
</protein>
<dbReference type="EMBL" id="MH825698">
    <property type="protein sequence ID" value="AYD86187.1"/>
    <property type="molecule type" value="Genomic_DNA"/>
</dbReference>
<accession>A0A386KPK3</accession>
<name>A0A386KPK3_9CAUD</name>
<evidence type="ECO:0000313" key="1">
    <source>
        <dbReference type="EMBL" id="AYD86187.1"/>
    </source>
</evidence>
<dbReference type="GeneID" id="55611854"/>
<gene>
    <name evidence="1" type="primary">44</name>
    <name evidence="1" type="ORF">SEA_BURRO_44</name>
</gene>
<dbReference type="KEGG" id="vg:55611854"/>
<proteinExistence type="predicted"/>
<dbReference type="RefSeq" id="YP_009841663.1">
    <property type="nucleotide sequence ID" value="NC_048733.1"/>
</dbReference>
<organism evidence="1 2">
    <name type="scientific">Microbacterium phage Burro</name>
    <dbReference type="NCBI Taxonomy" id="2315703"/>
    <lineage>
        <taxon>Viruses</taxon>
        <taxon>Duplodnaviria</taxon>
        <taxon>Heunggongvirae</taxon>
        <taxon>Uroviricota</taxon>
        <taxon>Caudoviricetes</taxon>
        <taxon>Burrovirus</taxon>
        <taxon>Burrovirus burro</taxon>
    </lineage>
</organism>
<reference evidence="1 2" key="1">
    <citation type="submission" date="2018-08" db="EMBL/GenBank/DDBJ databases">
        <authorList>
            <person name="Solberg C.E."/>
            <person name="Bonilla J.A."/>
            <person name="Klyczek K."/>
            <person name="Garlena R.A."/>
            <person name="Russell D.A."/>
            <person name="Pope W.H."/>
            <person name="Jacobs-Sera D."/>
            <person name="Hatfull G.F."/>
        </authorList>
    </citation>
    <scope>NUCLEOTIDE SEQUENCE [LARGE SCALE GENOMIC DNA]</scope>
</reference>